<organism evidence="2 3">
    <name type="scientific">candidate division WWE3 bacterium CG_4_9_14_0_2_um_filter_48_10</name>
    <dbReference type="NCBI Taxonomy" id="1975078"/>
    <lineage>
        <taxon>Bacteria</taxon>
        <taxon>Katanobacteria</taxon>
    </lineage>
</organism>
<keyword evidence="1" id="KW-1133">Transmembrane helix</keyword>
<feature type="transmembrane region" description="Helical" evidence="1">
    <location>
        <begin position="46"/>
        <end position="71"/>
    </location>
</feature>
<dbReference type="Proteomes" id="UP000228781">
    <property type="component" value="Unassembled WGS sequence"/>
</dbReference>
<comment type="caution">
    <text evidence="2">The sequence shown here is derived from an EMBL/GenBank/DDBJ whole genome shotgun (WGS) entry which is preliminary data.</text>
</comment>
<evidence type="ECO:0000313" key="3">
    <source>
        <dbReference type="Proteomes" id="UP000228781"/>
    </source>
</evidence>
<evidence type="ECO:0000313" key="2">
    <source>
        <dbReference type="EMBL" id="PJC23128.1"/>
    </source>
</evidence>
<accession>A0A2M8EK94</accession>
<gene>
    <name evidence="2" type="ORF">CO059_00455</name>
</gene>
<keyword evidence="1" id="KW-0812">Transmembrane</keyword>
<keyword evidence="1" id="KW-0472">Membrane</keyword>
<feature type="transmembrane region" description="Helical" evidence="1">
    <location>
        <begin position="83"/>
        <end position="104"/>
    </location>
</feature>
<dbReference type="EMBL" id="PFSK01000009">
    <property type="protein sequence ID" value="PJC23128.1"/>
    <property type="molecule type" value="Genomic_DNA"/>
</dbReference>
<name>A0A2M8EK94_UNCKA</name>
<reference evidence="3" key="1">
    <citation type="submission" date="2017-09" db="EMBL/GenBank/DDBJ databases">
        <title>Depth-based differentiation of microbial function through sediment-hosted aquifers and enrichment of novel symbionts in the deep terrestrial subsurface.</title>
        <authorList>
            <person name="Probst A.J."/>
            <person name="Ladd B."/>
            <person name="Jarett J.K."/>
            <person name="Geller-Mcgrath D.E."/>
            <person name="Sieber C.M.K."/>
            <person name="Emerson J.B."/>
            <person name="Anantharaman K."/>
            <person name="Thomas B.C."/>
            <person name="Malmstrom R."/>
            <person name="Stieglmeier M."/>
            <person name="Klingl A."/>
            <person name="Woyke T."/>
            <person name="Ryan C.M."/>
            <person name="Banfield J.F."/>
        </authorList>
    </citation>
    <scope>NUCLEOTIDE SEQUENCE [LARGE SCALE GENOMIC DNA]</scope>
</reference>
<dbReference type="AlphaFoldDB" id="A0A2M8EK94"/>
<evidence type="ECO:0000256" key="1">
    <source>
        <dbReference type="SAM" id="Phobius"/>
    </source>
</evidence>
<sequence length="132" mass="15200">MVRRFLPKHTIQRERTPRFLYLLSLLAFASWGGWGYLLLFVPPDKLGVQILFLLILFLALLFTLTFLFFEITSLFKKGGPRELFYLSARRAFFIALFTGFAGALKLLKIVSLPNLILFGLILLLTEIQLSRS</sequence>
<proteinExistence type="predicted"/>
<protein>
    <submittedName>
        <fullName evidence="2">Uncharacterized protein</fullName>
    </submittedName>
</protein>
<feature type="transmembrane region" description="Helical" evidence="1">
    <location>
        <begin position="20"/>
        <end position="40"/>
    </location>
</feature>